<protein>
    <recommendedName>
        <fullName evidence="4 9">N-(5'-phosphoribosyl)anthranilate isomerase</fullName>
        <shortName evidence="9">PRAI</shortName>
        <ecNumber evidence="3 9">5.3.1.24</ecNumber>
    </recommendedName>
</protein>
<evidence type="ECO:0000313" key="12">
    <source>
        <dbReference type="Proteomes" id="UP000298347"/>
    </source>
</evidence>
<dbReference type="HAMAP" id="MF_00135">
    <property type="entry name" value="PRAI"/>
    <property type="match status" value="1"/>
</dbReference>
<comment type="similarity">
    <text evidence="9">Belongs to the TrpF family.</text>
</comment>
<name>A0A4Z0GRX1_9BACL</name>
<dbReference type="AlphaFoldDB" id="A0A4Z0GRX1"/>
<dbReference type="GO" id="GO:0000162">
    <property type="term" value="P:L-tryptophan biosynthetic process"/>
    <property type="evidence" value="ECO:0007669"/>
    <property type="project" value="UniProtKB-UniRule"/>
</dbReference>
<keyword evidence="6 9" id="KW-0822">Tryptophan biosynthesis</keyword>
<evidence type="ECO:0000256" key="1">
    <source>
        <dbReference type="ARBA" id="ARBA00001164"/>
    </source>
</evidence>
<dbReference type="EMBL" id="SRJD01000002">
    <property type="protein sequence ID" value="TGA99915.1"/>
    <property type="molecule type" value="Genomic_DNA"/>
</dbReference>
<dbReference type="Pfam" id="PF00697">
    <property type="entry name" value="PRAI"/>
    <property type="match status" value="1"/>
</dbReference>
<evidence type="ECO:0000256" key="8">
    <source>
        <dbReference type="ARBA" id="ARBA00023235"/>
    </source>
</evidence>
<evidence type="ECO:0000256" key="2">
    <source>
        <dbReference type="ARBA" id="ARBA00004664"/>
    </source>
</evidence>
<evidence type="ECO:0000313" key="11">
    <source>
        <dbReference type="EMBL" id="TGA99915.1"/>
    </source>
</evidence>
<proteinExistence type="inferred from homology"/>
<dbReference type="PANTHER" id="PTHR42894:SF1">
    <property type="entry name" value="N-(5'-PHOSPHORIBOSYL)ANTHRANILATE ISOMERASE"/>
    <property type="match status" value="1"/>
</dbReference>
<dbReference type="GO" id="GO:0004640">
    <property type="term" value="F:phosphoribosylanthranilate isomerase activity"/>
    <property type="evidence" value="ECO:0007669"/>
    <property type="project" value="UniProtKB-UniRule"/>
</dbReference>
<dbReference type="RefSeq" id="WP_135347310.1">
    <property type="nucleotide sequence ID" value="NZ_SRJD01000002.1"/>
</dbReference>
<keyword evidence="12" id="KW-1185">Reference proteome</keyword>
<evidence type="ECO:0000256" key="5">
    <source>
        <dbReference type="ARBA" id="ARBA00022605"/>
    </source>
</evidence>
<dbReference type="Proteomes" id="UP000298347">
    <property type="component" value="Unassembled WGS sequence"/>
</dbReference>
<dbReference type="InterPro" id="IPR001240">
    <property type="entry name" value="PRAI_dom"/>
</dbReference>
<evidence type="ECO:0000256" key="6">
    <source>
        <dbReference type="ARBA" id="ARBA00022822"/>
    </source>
</evidence>
<sequence length="201" mass="22294">MSKIKICGMQRAEDILAANKARPDFVGFIFADFDRHYITEKQAREFKSLLSSDIKSVGAFVDAPIDHVIKLLNDGVIDLAQLHGNEDEQYVRTVMEKTHKPVINATGVKKPEDINKVISSCSDFILLDAPGGCTGNTFDWNLIKEIHRPFFLAGGINVTNIESAINRFHPYSIDLSTGAETDGKKDPAKMMELVKLARKTG</sequence>
<dbReference type="UniPathway" id="UPA00035">
    <property type="reaction ID" value="UER00042"/>
</dbReference>
<dbReference type="InterPro" id="IPR044643">
    <property type="entry name" value="TrpF_fam"/>
</dbReference>
<dbReference type="PANTHER" id="PTHR42894">
    <property type="entry name" value="N-(5'-PHOSPHORIBOSYL)ANTHRANILATE ISOMERASE"/>
    <property type="match status" value="1"/>
</dbReference>
<dbReference type="OrthoDB" id="9786954at2"/>
<comment type="pathway">
    <text evidence="2 9">Amino-acid biosynthesis; L-tryptophan biosynthesis; L-tryptophan from chorismate: step 3/5.</text>
</comment>
<accession>A0A4Z0GRX1</accession>
<gene>
    <name evidence="9" type="primary">trpF</name>
    <name evidence="11" type="ORF">E4665_02920</name>
</gene>
<keyword evidence="5 9" id="KW-0028">Amino-acid biosynthesis</keyword>
<comment type="caution">
    <text evidence="11">The sequence shown here is derived from an EMBL/GenBank/DDBJ whole genome shotgun (WGS) entry which is preliminary data.</text>
</comment>
<comment type="catalytic activity">
    <reaction evidence="1 9">
        <text>N-(5-phospho-beta-D-ribosyl)anthranilate = 1-(2-carboxyphenylamino)-1-deoxy-D-ribulose 5-phosphate</text>
        <dbReference type="Rhea" id="RHEA:21540"/>
        <dbReference type="ChEBI" id="CHEBI:18277"/>
        <dbReference type="ChEBI" id="CHEBI:58613"/>
        <dbReference type="EC" id="5.3.1.24"/>
    </reaction>
</comment>
<dbReference type="InterPro" id="IPR011060">
    <property type="entry name" value="RibuloseP-bd_barrel"/>
</dbReference>
<dbReference type="InterPro" id="IPR013785">
    <property type="entry name" value="Aldolase_TIM"/>
</dbReference>
<organism evidence="11 12">
    <name type="scientific">Sporolactobacillus shoreae</name>
    <dbReference type="NCBI Taxonomy" id="1465501"/>
    <lineage>
        <taxon>Bacteria</taxon>
        <taxon>Bacillati</taxon>
        <taxon>Bacillota</taxon>
        <taxon>Bacilli</taxon>
        <taxon>Bacillales</taxon>
        <taxon>Sporolactobacillaceae</taxon>
        <taxon>Sporolactobacillus</taxon>
    </lineage>
</organism>
<evidence type="ECO:0000256" key="3">
    <source>
        <dbReference type="ARBA" id="ARBA00012572"/>
    </source>
</evidence>
<dbReference type="CDD" id="cd00405">
    <property type="entry name" value="PRAI"/>
    <property type="match status" value="1"/>
</dbReference>
<keyword evidence="7 9" id="KW-0057">Aromatic amino acid biosynthesis</keyword>
<evidence type="ECO:0000256" key="9">
    <source>
        <dbReference type="HAMAP-Rule" id="MF_00135"/>
    </source>
</evidence>
<feature type="domain" description="N-(5'phosphoribosyl) anthranilate isomerase (PRAI)" evidence="10">
    <location>
        <begin position="4"/>
        <end position="195"/>
    </location>
</feature>
<evidence type="ECO:0000256" key="4">
    <source>
        <dbReference type="ARBA" id="ARBA00022272"/>
    </source>
</evidence>
<keyword evidence="8 9" id="KW-0413">Isomerase</keyword>
<evidence type="ECO:0000259" key="10">
    <source>
        <dbReference type="Pfam" id="PF00697"/>
    </source>
</evidence>
<dbReference type="EC" id="5.3.1.24" evidence="3 9"/>
<reference evidence="11 12" key="1">
    <citation type="journal article" date="2015" name="Int. J. Syst. Evol. Microbiol.">
        <title>Sporolactobacillus shoreae sp. nov. and Sporolactobacillus spathodeae sp. nov., two spore-forming lactic acid bacteria isolated from tree barks in Thailand.</title>
        <authorList>
            <person name="Thamacharoensuk T."/>
            <person name="Kitahara M."/>
            <person name="Ohkuma M."/>
            <person name="Thongchul N."/>
            <person name="Tanasupawat S."/>
        </authorList>
    </citation>
    <scope>NUCLEOTIDE SEQUENCE [LARGE SCALE GENOMIC DNA]</scope>
    <source>
        <strain evidence="11 12">BK92</strain>
    </source>
</reference>
<evidence type="ECO:0000256" key="7">
    <source>
        <dbReference type="ARBA" id="ARBA00023141"/>
    </source>
</evidence>
<dbReference type="SUPFAM" id="SSF51366">
    <property type="entry name" value="Ribulose-phoshate binding barrel"/>
    <property type="match status" value="1"/>
</dbReference>
<dbReference type="Gene3D" id="3.20.20.70">
    <property type="entry name" value="Aldolase class I"/>
    <property type="match status" value="1"/>
</dbReference>